<dbReference type="EMBL" id="AZHX01000388">
    <property type="protein sequence ID" value="ETX07726.1"/>
    <property type="molecule type" value="Genomic_DNA"/>
</dbReference>
<evidence type="ECO:0000313" key="2">
    <source>
        <dbReference type="Proteomes" id="UP000019140"/>
    </source>
</evidence>
<protein>
    <submittedName>
        <fullName evidence="1">Uncharacterized protein</fullName>
    </submittedName>
</protein>
<evidence type="ECO:0000313" key="1">
    <source>
        <dbReference type="EMBL" id="ETX07726.1"/>
    </source>
</evidence>
<name>W4MCS2_9BACT</name>
<dbReference type="HOGENOM" id="CLU_3395678_0_0_7"/>
<organism evidence="1 2">
    <name type="scientific">Candidatus Entotheonella gemina</name>
    <dbReference type="NCBI Taxonomy" id="1429439"/>
    <lineage>
        <taxon>Bacteria</taxon>
        <taxon>Pseudomonadati</taxon>
        <taxon>Nitrospinota/Tectimicrobiota group</taxon>
        <taxon>Candidatus Tectimicrobiota</taxon>
        <taxon>Candidatus Entotheonellia</taxon>
        <taxon>Candidatus Entotheonellales</taxon>
        <taxon>Candidatus Entotheonellaceae</taxon>
        <taxon>Candidatus Entotheonella</taxon>
    </lineage>
</organism>
<proteinExistence type="predicted"/>
<dbReference type="AlphaFoldDB" id="W4MCS2"/>
<accession>W4MCS2</accession>
<dbReference type="Proteomes" id="UP000019140">
    <property type="component" value="Unassembled WGS sequence"/>
</dbReference>
<gene>
    <name evidence="1" type="ORF">ETSY2_09570</name>
</gene>
<sequence length="31" mass="3605">MTMQHLLSATQREYQKMGKVLSAQEFGAYTR</sequence>
<comment type="caution">
    <text evidence="1">The sequence shown here is derived from an EMBL/GenBank/DDBJ whole genome shotgun (WGS) entry which is preliminary data.</text>
</comment>
<keyword evidence="2" id="KW-1185">Reference proteome</keyword>
<reference evidence="1 2" key="1">
    <citation type="journal article" date="2014" name="Nature">
        <title>An environmental bacterial taxon with a large and distinct metabolic repertoire.</title>
        <authorList>
            <person name="Wilson M.C."/>
            <person name="Mori T."/>
            <person name="Ruckert C."/>
            <person name="Uria A.R."/>
            <person name="Helf M.J."/>
            <person name="Takada K."/>
            <person name="Gernert C."/>
            <person name="Steffens U.A."/>
            <person name="Heycke N."/>
            <person name="Schmitt S."/>
            <person name="Rinke C."/>
            <person name="Helfrich E.J."/>
            <person name="Brachmann A.O."/>
            <person name="Gurgui C."/>
            <person name="Wakimoto T."/>
            <person name="Kracht M."/>
            <person name="Crusemann M."/>
            <person name="Hentschel U."/>
            <person name="Abe I."/>
            <person name="Matsunaga S."/>
            <person name="Kalinowski J."/>
            <person name="Takeyama H."/>
            <person name="Piel J."/>
        </authorList>
    </citation>
    <scope>NUCLEOTIDE SEQUENCE [LARGE SCALE GENOMIC DNA]</scope>
    <source>
        <strain evidence="2">TSY2</strain>
    </source>
</reference>